<dbReference type="SUPFAM" id="SSF69349">
    <property type="entry name" value="Phage fibre proteins"/>
    <property type="match status" value="2"/>
</dbReference>
<dbReference type="PANTHER" id="PTHR32305">
    <property type="match status" value="1"/>
</dbReference>
<dbReference type="InterPro" id="IPR006531">
    <property type="entry name" value="Gp5/Vgr_OB"/>
</dbReference>
<evidence type="ECO:0000256" key="1">
    <source>
        <dbReference type="ARBA" id="ARBA00004613"/>
    </source>
</evidence>
<accession>A0ABT2R3D0</accession>
<dbReference type="RefSeq" id="WP_163126981.1">
    <property type="nucleotide sequence ID" value="NZ_ARXS01000028.1"/>
</dbReference>
<dbReference type="InterPro" id="IPR017847">
    <property type="entry name" value="T6SS_RhsGE_Vgr_subset"/>
</dbReference>
<evidence type="ECO:0008006" key="8">
    <source>
        <dbReference type="Google" id="ProtNLM"/>
    </source>
</evidence>
<evidence type="ECO:0000256" key="2">
    <source>
        <dbReference type="ARBA" id="ARBA00005558"/>
    </source>
</evidence>
<comment type="similarity">
    <text evidence="2">Belongs to the VgrG protein family.</text>
</comment>
<organism evidence="6 7">
    <name type="scientific">Alloalcanivorax balearicus MACL04</name>
    <dbReference type="NCBI Taxonomy" id="1177182"/>
    <lineage>
        <taxon>Bacteria</taxon>
        <taxon>Pseudomonadati</taxon>
        <taxon>Pseudomonadota</taxon>
        <taxon>Gammaproteobacteria</taxon>
        <taxon>Oceanospirillales</taxon>
        <taxon>Alcanivoracaceae</taxon>
        <taxon>Alloalcanivorax</taxon>
    </lineage>
</organism>
<dbReference type="InterPro" id="IPR050708">
    <property type="entry name" value="T6SS_VgrG/RHS"/>
</dbReference>
<dbReference type="Pfam" id="PF22178">
    <property type="entry name" value="Gp5_trimer_C"/>
    <property type="match status" value="1"/>
</dbReference>
<name>A0ABT2R3D0_9GAMM</name>
<dbReference type="Gene3D" id="2.30.110.50">
    <property type="match status" value="1"/>
</dbReference>
<proteinExistence type="inferred from homology"/>
<dbReference type="Gene3D" id="3.55.50.10">
    <property type="entry name" value="Baseplate protein-like domains"/>
    <property type="match status" value="1"/>
</dbReference>
<comment type="caution">
    <text evidence="6">The sequence shown here is derived from an EMBL/GenBank/DDBJ whole genome shotgun (WGS) entry which is preliminary data.</text>
</comment>
<dbReference type="Pfam" id="PF05954">
    <property type="entry name" value="Phage_GPD"/>
    <property type="match status" value="1"/>
</dbReference>
<dbReference type="PANTHER" id="PTHR32305:SF15">
    <property type="entry name" value="PROTEIN RHSA-RELATED"/>
    <property type="match status" value="1"/>
</dbReference>
<dbReference type="SUPFAM" id="SSF69255">
    <property type="entry name" value="gp5 N-terminal domain-like"/>
    <property type="match status" value="1"/>
</dbReference>
<evidence type="ECO:0000259" key="4">
    <source>
        <dbReference type="Pfam" id="PF04717"/>
    </source>
</evidence>
<dbReference type="Gene3D" id="2.40.50.230">
    <property type="entry name" value="Gp5 N-terminal domain"/>
    <property type="match status" value="1"/>
</dbReference>
<evidence type="ECO:0000259" key="5">
    <source>
        <dbReference type="Pfam" id="PF22178"/>
    </source>
</evidence>
<feature type="domain" description="Gp5/Type VI secretion system Vgr protein OB-fold" evidence="4">
    <location>
        <begin position="407"/>
        <end position="472"/>
    </location>
</feature>
<dbReference type="InterPro" id="IPR006533">
    <property type="entry name" value="T6SS_Vgr_RhsGE"/>
</dbReference>
<dbReference type="NCBIfam" id="TIGR03361">
    <property type="entry name" value="VI_Rhs_Vgr"/>
    <property type="match status" value="1"/>
</dbReference>
<dbReference type="EMBL" id="ARXS01000028">
    <property type="protein sequence ID" value="MCU5784292.1"/>
    <property type="molecule type" value="Genomic_DNA"/>
</dbReference>
<dbReference type="InterPro" id="IPR054030">
    <property type="entry name" value="Gp5_Vgr_C"/>
</dbReference>
<keyword evidence="7" id="KW-1185">Reference proteome</keyword>
<dbReference type="NCBIfam" id="TIGR01646">
    <property type="entry name" value="vgr_GE"/>
    <property type="match status" value="1"/>
</dbReference>
<evidence type="ECO:0000313" key="7">
    <source>
        <dbReference type="Proteomes" id="UP001064106"/>
    </source>
</evidence>
<protein>
    <recommendedName>
        <fullName evidence="8">Type VI secretion protein VgrG</fullName>
    </recommendedName>
</protein>
<comment type="subcellular location">
    <subcellularLocation>
        <location evidence="1">Secreted</location>
    </subcellularLocation>
</comment>
<evidence type="ECO:0000313" key="6">
    <source>
        <dbReference type="EMBL" id="MCU5784292.1"/>
    </source>
</evidence>
<reference evidence="6" key="1">
    <citation type="submission" date="2012-09" db="EMBL/GenBank/DDBJ databases">
        <title>Genome Sequence of alkane-degrading Bacterium Alcanivorax balearicus MACL04.</title>
        <authorList>
            <person name="Lai Q."/>
            <person name="Shao Z."/>
        </authorList>
    </citation>
    <scope>NUCLEOTIDE SEQUENCE</scope>
    <source>
        <strain evidence="6">MACL04</strain>
    </source>
</reference>
<gene>
    <name evidence="6" type="ORF">MA04_03592</name>
</gene>
<evidence type="ECO:0000256" key="3">
    <source>
        <dbReference type="ARBA" id="ARBA00022525"/>
    </source>
</evidence>
<sequence length="712" mass="80846">MSMLVQAFRSLINEQHNRLLRLKFPHNDGPDAVLLPEQLDATEGLCRDFSYTVTLISDDAHLHAKSFIGRMVTLELVRKDGSLRYFNGYVFEFARRGTDGGYATYEMQLGPWLSFLKLRKDNYLFQNQTVADQTAEVFADYPLRDYRTHFIKPEDDATLTFAMQWDESDYNYLHRRWEERGWYYWYEHRADGHTLVLSDDSATSDPVDGSQRVRYHKEGGSRVSDAISEWFAHRRLASTAYSAASFNFKNPQPQMASAATVNDQGMVPDLEVYEYAGAYGFKARESGEMQSRRRMEEIEAHAKVFQGEGDCSRLQPGRWFGLVDHFDHDVEEESDHQFLVVETHHQARNNYLGKESVSQYENRFQCLRKKVPWRPGRGFNSQQPKLYGLMTATVVGPSGEEIYCDEYGRVRLQFHFDREGQNNEASSCWVRVASNWAGERFGFMAVPRIGQEVLVQFLDGDPDKPIITGRVYNQANMPPWDLPANKTQTGILTRSSQGGGYDNANAIRFEDKKGEEQLWIHAEKNQDIEVENDETHWVGQDRSKTIDRDETSHIKRDRTETVDRDETITVHNNRTERVDQNETISIGANRTEDVGDNENVVIGGNQTELIKQAKAETVALAKALTIGGAYQVSVGAAMNTTVGLSQSEQVGINKSVLVGKRFTINARDELSITVGKSSLVMKSDGTVRINGVQFEFGASGPVHIIGKDVDIN</sequence>
<dbReference type="Proteomes" id="UP001064106">
    <property type="component" value="Unassembled WGS sequence"/>
</dbReference>
<dbReference type="Pfam" id="PF04717">
    <property type="entry name" value="Phage_base_V"/>
    <property type="match status" value="1"/>
</dbReference>
<feature type="domain" description="Gp5/Type VI secretion system Vgr C-terminal trimerisation" evidence="5">
    <location>
        <begin position="489"/>
        <end position="601"/>
    </location>
</feature>
<keyword evidence="3" id="KW-0964">Secreted</keyword>
<dbReference type="InterPro" id="IPR037026">
    <property type="entry name" value="Vgr_OB-fold_dom_sf"/>
</dbReference>
<dbReference type="Gene3D" id="4.10.220.110">
    <property type="match status" value="1"/>
</dbReference>
<dbReference type="SUPFAM" id="SSF69279">
    <property type="entry name" value="Phage tail proteins"/>
    <property type="match status" value="2"/>
</dbReference>